<feature type="transmembrane region" description="Helical" evidence="7">
    <location>
        <begin position="315"/>
        <end position="339"/>
    </location>
</feature>
<dbReference type="PANTHER" id="PTHR22750">
    <property type="entry name" value="G-PROTEIN COUPLED RECEPTOR"/>
    <property type="match status" value="1"/>
</dbReference>
<proteinExistence type="predicted"/>
<feature type="transmembrane region" description="Helical" evidence="7">
    <location>
        <begin position="374"/>
        <end position="393"/>
    </location>
</feature>
<evidence type="ECO:0000256" key="7">
    <source>
        <dbReference type="SAM" id="Phobius"/>
    </source>
</evidence>
<keyword evidence="4 7" id="KW-1133">Transmembrane helix</keyword>
<evidence type="ECO:0000256" key="6">
    <source>
        <dbReference type="SAM" id="MobiDB-lite"/>
    </source>
</evidence>
<accession>A0A9D4JPT2</accession>
<evidence type="ECO:0000313" key="9">
    <source>
        <dbReference type="EMBL" id="KAH3820070.1"/>
    </source>
</evidence>
<feature type="transmembrane region" description="Helical" evidence="7">
    <location>
        <begin position="240"/>
        <end position="257"/>
    </location>
</feature>
<dbReference type="CDD" id="cd00637">
    <property type="entry name" value="7tm_classA_rhodopsin-like"/>
    <property type="match status" value="1"/>
</dbReference>
<name>A0A9D4JPT2_DREPO</name>
<comment type="caution">
    <text evidence="9">The sequence shown here is derived from an EMBL/GenBank/DDBJ whole genome shotgun (WGS) entry which is preliminary data.</text>
</comment>
<evidence type="ECO:0000256" key="4">
    <source>
        <dbReference type="ARBA" id="ARBA00022989"/>
    </source>
</evidence>
<feature type="transmembrane region" description="Helical" evidence="7">
    <location>
        <begin position="408"/>
        <end position="427"/>
    </location>
</feature>
<gene>
    <name evidence="9" type="ORF">DPMN_121814</name>
</gene>
<dbReference type="InterPro" id="IPR000276">
    <property type="entry name" value="GPCR_Rhodpsn"/>
</dbReference>
<reference evidence="9" key="2">
    <citation type="submission" date="2020-11" db="EMBL/GenBank/DDBJ databases">
        <authorList>
            <person name="McCartney M.A."/>
            <person name="Auch B."/>
            <person name="Kono T."/>
            <person name="Mallez S."/>
            <person name="Becker A."/>
            <person name="Gohl D.M."/>
            <person name="Silverstein K.A.T."/>
            <person name="Koren S."/>
            <person name="Bechman K.B."/>
            <person name="Herman A."/>
            <person name="Abrahante J.E."/>
            <person name="Garbe J."/>
        </authorList>
    </citation>
    <scope>NUCLEOTIDE SEQUENCE</scope>
    <source>
        <strain evidence="9">Duluth1</strain>
        <tissue evidence="9">Whole animal</tissue>
    </source>
</reference>
<dbReference type="PROSITE" id="PS50262">
    <property type="entry name" value="G_PROTEIN_RECEP_F1_2"/>
    <property type="match status" value="1"/>
</dbReference>
<dbReference type="Pfam" id="PF00001">
    <property type="entry name" value="7tm_1"/>
    <property type="match status" value="1"/>
</dbReference>
<evidence type="ECO:0000256" key="3">
    <source>
        <dbReference type="ARBA" id="ARBA00022692"/>
    </source>
</evidence>
<reference evidence="9" key="1">
    <citation type="journal article" date="2019" name="bioRxiv">
        <title>The Genome of the Zebra Mussel, Dreissena polymorpha: A Resource for Invasive Species Research.</title>
        <authorList>
            <person name="McCartney M.A."/>
            <person name="Auch B."/>
            <person name="Kono T."/>
            <person name="Mallez S."/>
            <person name="Zhang Y."/>
            <person name="Obille A."/>
            <person name="Becker A."/>
            <person name="Abrahante J.E."/>
            <person name="Garbe J."/>
            <person name="Badalamenti J.P."/>
            <person name="Herman A."/>
            <person name="Mangelson H."/>
            <person name="Liachko I."/>
            <person name="Sullivan S."/>
            <person name="Sone E.D."/>
            <person name="Koren S."/>
            <person name="Silverstein K.A.T."/>
            <person name="Beckman K.B."/>
            <person name="Gohl D.M."/>
        </authorList>
    </citation>
    <scope>NUCLEOTIDE SEQUENCE</scope>
    <source>
        <strain evidence="9">Duluth1</strain>
        <tissue evidence="9">Whole animal</tissue>
    </source>
</reference>
<dbReference type="SUPFAM" id="SSF81321">
    <property type="entry name" value="Family A G protein-coupled receptor-like"/>
    <property type="match status" value="1"/>
</dbReference>
<evidence type="ECO:0000256" key="5">
    <source>
        <dbReference type="ARBA" id="ARBA00023136"/>
    </source>
</evidence>
<keyword evidence="3 7" id="KW-0812">Transmembrane</keyword>
<keyword evidence="2" id="KW-1003">Cell membrane</keyword>
<dbReference type="GO" id="GO:0004930">
    <property type="term" value="F:G protein-coupled receptor activity"/>
    <property type="evidence" value="ECO:0007669"/>
    <property type="project" value="InterPro"/>
</dbReference>
<evidence type="ECO:0000259" key="8">
    <source>
        <dbReference type="PROSITE" id="PS50262"/>
    </source>
</evidence>
<feature type="transmembrane region" description="Helical" evidence="7">
    <location>
        <begin position="278"/>
        <end position="303"/>
    </location>
</feature>
<dbReference type="Proteomes" id="UP000828390">
    <property type="component" value="Unassembled WGS sequence"/>
</dbReference>
<feature type="region of interest" description="Disordered" evidence="6">
    <location>
        <begin position="1"/>
        <end position="22"/>
    </location>
</feature>
<dbReference type="InterPro" id="IPR017452">
    <property type="entry name" value="GPCR_Rhodpsn_7TM"/>
</dbReference>
<dbReference type="EMBL" id="JAIWYP010000005">
    <property type="protein sequence ID" value="KAH3820070.1"/>
    <property type="molecule type" value="Genomic_DNA"/>
</dbReference>
<evidence type="ECO:0000256" key="2">
    <source>
        <dbReference type="ARBA" id="ARBA00022475"/>
    </source>
</evidence>
<protein>
    <recommendedName>
        <fullName evidence="8">G-protein coupled receptors family 1 profile domain-containing protein</fullName>
    </recommendedName>
</protein>
<feature type="compositionally biased region" description="Low complexity" evidence="6">
    <location>
        <begin position="1"/>
        <end position="13"/>
    </location>
</feature>
<keyword evidence="10" id="KW-1185">Reference proteome</keyword>
<keyword evidence="5 7" id="KW-0472">Membrane</keyword>
<feature type="transmembrane region" description="Helical" evidence="7">
    <location>
        <begin position="168"/>
        <end position="189"/>
    </location>
</feature>
<dbReference type="GO" id="GO:0005886">
    <property type="term" value="C:plasma membrane"/>
    <property type="evidence" value="ECO:0007669"/>
    <property type="project" value="UniProtKB-SubCell"/>
</dbReference>
<organism evidence="9 10">
    <name type="scientific">Dreissena polymorpha</name>
    <name type="common">Zebra mussel</name>
    <name type="synonym">Mytilus polymorpha</name>
    <dbReference type="NCBI Taxonomy" id="45954"/>
    <lineage>
        <taxon>Eukaryota</taxon>
        <taxon>Metazoa</taxon>
        <taxon>Spiralia</taxon>
        <taxon>Lophotrochozoa</taxon>
        <taxon>Mollusca</taxon>
        <taxon>Bivalvia</taxon>
        <taxon>Autobranchia</taxon>
        <taxon>Heteroconchia</taxon>
        <taxon>Euheterodonta</taxon>
        <taxon>Imparidentia</taxon>
        <taxon>Neoheterodontei</taxon>
        <taxon>Myida</taxon>
        <taxon>Dreissenoidea</taxon>
        <taxon>Dreissenidae</taxon>
        <taxon>Dreissena</taxon>
    </lineage>
</organism>
<comment type="subcellular location">
    <subcellularLocation>
        <location evidence="1">Cell membrane</location>
        <topology evidence="1">Multi-pass membrane protein</topology>
    </subcellularLocation>
</comment>
<feature type="domain" description="G-protein coupled receptors family 1 profile" evidence="8">
    <location>
        <begin position="182"/>
        <end position="425"/>
    </location>
</feature>
<sequence>MSSMLSTSLMPTTHGAPISTTPIYTPAPSQNVSSAYYSGKDLSTSLMINQKEEQDEWNSVPHFENRTLLPVVNQTAIDQTFAPGLLETSTETPPLSFNFSYSANGTNHGLWTTISLSHNMTSQHRNGNFTTIFFPNPTSLENTVKPGNQSSLTTETSEEPLSSSFQNFLIGLFIFAGLVVVVNFVVLAASKFTTGGKSSTLIFIRSLCISDMLIGMFGMLKYALLRQTDMMISCFLPESVFISASTAICLTLLWMNLDSYLRLTKPLGYILNMNKHNVIITTILLWNFALILGFLPLMQWIQYEYRCNFFEFYKIAYVIFVSTLWIVCISGSCITQVLLHRASRRIQQNSAFISPRSMEFLKNQQLVATIRNDIFLLTICYLPLLSYIFHYSINQTQNNYSKANDNMIFFLPVFLTRSFISAFVHSYRTIKIQRIMHNVSKNIGISMCNRPSYDTSSEGPASASQSRLNSIVNLDANGTQHAGVTPHRNLCQTSSLVTIIMEEDSETDNHEISFTKL</sequence>
<evidence type="ECO:0000256" key="1">
    <source>
        <dbReference type="ARBA" id="ARBA00004651"/>
    </source>
</evidence>
<evidence type="ECO:0000313" key="10">
    <source>
        <dbReference type="Proteomes" id="UP000828390"/>
    </source>
</evidence>
<dbReference type="AlphaFoldDB" id="A0A9D4JPT2"/>
<feature type="transmembrane region" description="Helical" evidence="7">
    <location>
        <begin position="201"/>
        <end position="220"/>
    </location>
</feature>
<dbReference type="Gene3D" id="1.20.1070.10">
    <property type="entry name" value="Rhodopsin 7-helix transmembrane proteins"/>
    <property type="match status" value="1"/>
</dbReference>